<organism evidence="7 8">
    <name type="scientific">Pythium insidiosum</name>
    <name type="common">Pythiosis disease agent</name>
    <dbReference type="NCBI Taxonomy" id="114742"/>
    <lineage>
        <taxon>Eukaryota</taxon>
        <taxon>Sar</taxon>
        <taxon>Stramenopiles</taxon>
        <taxon>Oomycota</taxon>
        <taxon>Peronosporomycetes</taxon>
        <taxon>Pythiales</taxon>
        <taxon>Pythiaceae</taxon>
        <taxon>Pythium</taxon>
    </lineage>
</organism>
<dbReference type="Pfam" id="PF01363">
    <property type="entry name" value="FYVE"/>
    <property type="match status" value="1"/>
</dbReference>
<feature type="compositionally biased region" description="Low complexity" evidence="5">
    <location>
        <begin position="912"/>
        <end position="921"/>
    </location>
</feature>
<comment type="caution">
    <text evidence="7">The sequence shown here is derived from an EMBL/GenBank/DDBJ whole genome shotgun (WGS) entry which is preliminary data.</text>
</comment>
<feature type="compositionally biased region" description="Acidic residues" evidence="5">
    <location>
        <begin position="192"/>
        <end position="202"/>
    </location>
</feature>
<feature type="region of interest" description="Disordered" evidence="5">
    <location>
        <begin position="153"/>
        <end position="221"/>
    </location>
</feature>
<feature type="region of interest" description="Disordered" evidence="5">
    <location>
        <begin position="748"/>
        <end position="792"/>
    </location>
</feature>
<feature type="region of interest" description="Disordered" evidence="5">
    <location>
        <begin position="459"/>
        <end position="499"/>
    </location>
</feature>
<feature type="compositionally biased region" description="Polar residues" evidence="5">
    <location>
        <begin position="1"/>
        <end position="12"/>
    </location>
</feature>
<evidence type="ECO:0000313" key="7">
    <source>
        <dbReference type="EMBL" id="KAJ0392630.1"/>
    </source>
</evidence>
<evidence type="ECO:0000256" key="1">
    <source>
        <dbReference type="ARBA" id="ARBA00022723"/>
    </source>
</evidence>
<feature type="region of interest" description="Disordered" evidence="5">
    <location>
        <begin position="1"/>
        <end position="21"/>
    </location>
</feature>
<reference evidence="7" key="1">
    <citation type="submission" date="2021-12" db="EMBL/GenBank/DDBJ databases">
        <title>Prjna785345.</title>
        <authorList>
            <person name="Rujirawat T."/>
            <person name="Krajaejun T."/>
        </authorList>
    </citation>
    <scope>NUCLEOTIDE SEQUENCE</scope>
    <source>
        <strain evidence="7">Pi057C3</strain>
    </source>
</reference>
<dbReference type="Gene3D" id="3.30.40.10">
    <property type="entry name" value="Zinc/RING finger domain, C3HC4 (zinc finger)"/>
    <property type="match status" value="1"/>
</dbReference>
<evidence type="ECO:0000256" key="3">
    <source>
        <dbReference type="ARBA" id="ARBA00022833"/>
    </source>
</evidence>
<feature type="compositionally biased region" description="Polar residues" evidence="5">
    <location>
        <begin position="893"/>
        <end position="903"/>
    </location>
</feature>
<dbReference type="InterPro" id="IPR013083">
    <property type="entry name" value="Znf_RING/FYVE/PHD"/>
</dbReference>
<proteinExistence type="predicted"/>
<dbReference type="InterPro" id="IPR011011">
    <property type="entry name" value="Znf_FYVE_PHD"/>
</dbReference>
<dbReference type="Proteomes" id="UP001209570">
    <property type="component" value="Unassembled WGS sequence"/>
</dbReference>
<feature type="compositionally biased region" description="Basic and acidic residues" evidence="5">
    <location>
        <begin position="157"/>
        <end position="183"/>
    </location>
</feature>
<dbReference type="PANTHER" id="PTHR43102">
    <property type="entry name" value="SLR1143 PROTEIN"/>
    <property type="match status" value="1"/>
</dbReference>
<dbReference type="PROSITE" id="PS50178">
    <property type="entry name" value="ZF_FYVE"/>
    <property type="match status" value="1"/>
</dbReference>
<dbReference type="InterPro" id="IPR017455">
    <property type="entry name" value="Znf_FYVE-rel"/>
</dbReference>
<dbReference type="AlphaFoldDB" id="A0AAD5M244"/>
<evidence type="ECO:0000256" key="4">
    <source>
        <dbReference type="PROSITE-ProRule" id="PRU00091"/>
    </source>
</evidence>
<feature type="domain" description="FYVE-type" evidence="6">
    <location>
        <begin position="355"/>
        <end position="415"/>
    </location>
</feature>
<sequence length="921" mass="100229">MSSYSYSGQSDANAGPGVMAAPAPTNSSGSIGGFPLRSNFFRSLPLAKETMEALYHQAKQNATACLSQSFNDQWRYVPPEKDGTQLRKDTSNLAESYRLVRAATVLRCQEHEVNMVICNTNTESWREFMRKCFGKHYVDTMILHSFSAPTAAAKPADNNRAHRMPSTDKGADDSEHAADHGERQTLWQLDGGADDGSGDDDDTRGHSDTQSVPSDEPEDADELLTVKWGALDTLGSGKRDLCLVDYLSTAWIPNTDNKERVHLWTFSSVEGERVGCMALKDTHGIARSTLTKLGMFWRRLSDEETEVIICGSFPSKHAVKVSATLLQCLSRLQGIVEDLRLSNQIYMHRSTWVKDHERSSCHLCMRNFYALRRKHHCRKCGEVICSDCSVVENVDLPVIGYSKLRLCKVCCLKAKSTPLKRNDRANVFDHLVRARSLSNVNAVASSPYGSRMSFVDTGSSSSSAFQSHPGNSANAKPSSHHGQQQQQLQQPQQQPVSNATAAAIAAAAAIRAEQLVESSTLSSSSFSSSTDNNFESFDGLDDLTPPSASVIHPIHSLDSITRAASASTTTSATITALDDDDDLDDFIDVRCLNRLQLEQKMLHKQQRSNSNMFDLLCELACQTLNCPIASVSVVDASGESIRSATGLDDKPELDDELTFFLDKVMGSSPTIVLDANVDKQVQSHLARGRGAPTIRFFAGCPIYSRTGKKLGYVCVADLAKRDTLGPSCAFTMERLATLAVTTMERNLAAKQQSGGGGNSDREREREPYNSSGAGNNQIGHGYAGSSSASTAKHPAAIFDRPVPQRHRNNSANVHLPQPMHARVYDLADADVPAAVGSPTLYSSSPSRHHASSGASSAPAAPPVAPMPRGYGEYSAGYYEAQERMRKLLIKSYHTQQQLASGGQMQMPPPSTSAPSPYYSSY</sequence>
<keyword evidence="8" id="KW-1185">Reference proteome</keyword>
<accession>A0AAD5M244</accession>
<name>A0AAD5M244_PYTIN</name>
<dbReference type="SMART" id="SM00064">
    <property type="entry name" value="FYVE"/>
    <property type="match status" value="1"/>
</dbReference>
<dbReference type="PANTHER" id="PTHR43102:SF2">
    <property type="entry name" value="GAF DOMAIN-CONTAINING PROTEIN"/>
    <property type="match status" value="1"/>
</dbReference>
<keyword evidence="1" id="KW-0479">Metal-binding</keyword>
<dbReference type="EMBL" id="JAKCXM010000598">
    <property type="protein sequence ID" value="KAJ0392630.1"/>
    <property type="molecule type" value="Genomic_DNA"/>
</dbReference>
<evidence type="ECO:0000313" key="8">
    <source>
        <dbReference type="Proteomes" id="UP001209570"/>
    </source>
</evidence>
<feature type="compositionally biased region" description="Polar residues" evidence="5">
    <location>
        <begin position="768"/>
        <end position="790"/>
    </location>
</feature>
<dbReference type="SUPFAM" id="SSF55781">
    <property type="entry name" value="GAF domain-like"/>
    <property type="match status" value="1"/>
</dbReference>
<dbReference type="SUPFAM" id="SSF57903">
    <property type="entry name" value="FYVE/PHD zinc finger"/>
    <property type="match status" value="1"/>
</dbReference>
<feature type="compositionally biased region" description="Polar residues" evidence="5">
    <location>
        <begin position="459"/>
        <end position="482"/>
    </location>
</feature>
<evidence type="ECO:0000256" key="5">
    <source>
        <dbReference type="SAM" id="MobiDB-lite"/>
    </source>
</evidence>
<keyword evidence="3" id="KW-0862">Zinc</keyword>
<feature type="compositionally biased region" description="Low complexity" evidence="5">
    <location>
        <begin position="483"/>
        <end position="499"/>
    </location>
</feature>
<feature type="region of interest" description="Disordered" evidence="5">
    <location>
        <begin position="893"/>
        <end position="921"/>
    </location>
</feature>
<protein>
    <recommendedName>
        <fullName evidence="6">FYVE-type domain-containing protein</fullName>
    </recommendedName>
</protein>
<dbReference type="GO" id="GO:0008270">
    <property type="term" value="F:zinc ion binding"/>
    <property type="evidence" value="ECO:0007669"/>
    <property type="project" value="UniProtKB-KW"/>
</dbReference>
<keyword evidence="2 4" id="KW-0863">Zinc-finger</keyword>
<evidence type="ECO:0000259" key="6">
    <source>
        <dbReference type="PROSITE" id="PS50178"/>
    </source>
</evidence>
<gene>
    <name evidence="7" type="ORF">P43SY_011419</name>
</gene>
<dbReference type="InterPro" id="IPR000306">
    <property type="entry name" value="Znf_FYVE"/>
</dbReference>
<feature type="region of interest" description="Disordered" evidence="5">
    <location>
        <begin position="838"/>
        <end position="864"/>
    </location>
</feature>
<evidence type="ECO:0000256" key="2">
    <source>
        <dbReference type="ARBA" id="ARBA00022771"/>
    </source>
</evidence>